<name>A0A8H6TEA2_9AGAR</name>
<dbReference type="InterPro" id="IPR011992">
    <property type="entry name" value="EF-hand-dom_pair"/>
</dbReference>
<dbReference type="SUPFAM" id="SSF47473">
    <property type="entry name" value="EF-hand"/>
    <property type="match status" value="1"/>
</dbReference>
<proteinExistence type="predicted"/>
<evidence type="ECO:0000313" key="2">
    <source>
        <dbReference type="EMBL" id="KAF7315102.1"/>
    </source>
</evidence>
<dbReference type="Proteomes" id="UP000636479">
    <property type="component" value="Unassembled WGS sequence"/>
</dbReference>
<keyword evidence="3" id="KW-1185">Reference proteome</keyword>
<dbReference type="EMBL" id="JACAZF010000001">
    <property type="protein sequence ID" value="KAF7315102.1"/>
    <property type="molecule type" value="Genomic_DNA"/>
</dbReference>
<sequence>MTSFSVLPPYLQKRVDKAFDLCAESELDHATSTASGGGFVLEAPEPMRIALSSIPAALQRLDLPPDDEQVLNVFKNAATGWSSATNEVNHNPKETELFVSRDDWHSVCAVLLEHHAEEYGESASEGRPFDDDDEGDAYEDVEDSDDSDEYMDEDDLGPSTSSRRRRPNTRRRASSSESSHSSSPKKLTARQRKTCLDTFALFFPDVDPKDLVQQRVMIKDVQRLTQLIGDKLKSEEIVEMVEEFSTSPDKSMSFDDFSVMMLAAKLA</sequence>
<reference evidence="2" key="1">
    <citation type="submission" date="2020-05" db="EMBL/GenBank/DDBJ databases">
        <title>Mycena genomes resolve the evolution of fungal bioluminescence.</title>
        <authorList>
            <person name="Tsai I.J."/>
        </authorList>
    </citation>
    <scope>NUCLEOTIDE SEQUENCE</scope>
    <source>
        <strain evidence="2">171206Taipei</strain>
    </source>
</reference>
<evidence type="ECO:0008006" key="4">
    <source>
        <dbReference type="Google" id="ProtNLM"/>
    </source>
</evidence>
<feature type="compositionally biased region" description="Acidic residues" evidence="1">
    <location>
        <begin position="130"/>
        <end position="156"/>
    </location>
</feature>
<gene>
    <name evidence="2" type="ORF">MIND_00024400</name>
</gene>
<dbReference type="Gene3D" id="1.10.238.10">
    <property type="entry name" value="EF-hand"/>
    <property type="match status" value="1"/>
</dbReference>
<dbReference type="GeneID" id="59339731"/>
<dbReference type="OrthoDB" id="2530165at2759"/>
<evidence type="ECO:0000313" key="3">
    <source>
        <dbReference type="Proteomes" id="UP000636479"/>
    </source>
</evidence>
<dbReference type="AlphaFoldDB" id="A0A8H6TEA2"/>
<evidence type="ECO:0000256" key="1">
    <source>
        <dbReference type="SAM" id="MobiDB-lite"/>
    </source>
</evidence>
<feature type="region of interest" description="Disordered" evidence="1">
    <location>
        <begin position="119"/>
        <end position="190"/>
    </location>
</feature>
<comment type="caution">
    <text evidence="2">The sequence shown here is derived from an EMBL/GenBank/DDBJ whole genome shotgun (WGS) entry which is preliminary data.</text>
</comment>
<dbReference type="RefSeq" id="XP_037225125.1">
    <property type="nucleotide sequence ID" value="XM_037357215.1"/>
</dbReference>
<feature type="compositionally biased region" description="Basic residues" evidence="1">
    <location>
        <begin position="162"/>
        <end position="173"/>
    </location>
</feature>
<organism evidence="2 3">
    <name type="scientific">Mycena indigotica</name>
    <dbReference type="NCBI Taxonomy" id="2126181"/>
    <lineage>
        <taxon>Eukaryota</taxon>
        <taxon>Fungi</taxon>
        <taxon>Dikarya</taxon>
        <taxon>Basidiomycota</taxon>
        <taxon>Agaricomycotina</taxon>
        <taxon>Agaricomycetes</taxon>
        <taxon>Agaricomycetidae</taxon>
        <taxon>Agaricales</taxon>
        <taxon>Marasmiineae</taxon>
        <taxon>Mycenaceae</taxon>
        <taxon>Mycena</taxon>
    </lineage>
</organism>
<protein>
    <recommendedName>
        <fullName evidence="4">EF-hand domain-containing protein</fullName>
    </recommendedName>
</protein>
<accession>A0A8H6TEA2</accession>